<proteinExistence type="predicted"/>
<dbReference type="Ensembl" id="ENSOCUT00000057248.1">
    <property type="protein sequence ID" value="ENSOCUP00000048516.1"/>
    <property type="gene ID" value="ENSOCUG00000036681.1"/>
</dbReference>
<name>A0A5F9DRZ6_RABIT</name>
<protein>
    <submittedName>
        <fullName evidence="1">Uncharacterized protein</fullName>
    </submittedName>
</protein>
<reference evidence="1" key="3">
    <citation type="submission" date="2025-09" db="UniProtKB">
        <authorList>
            <consortium name="Ensembl"/>
        </authorList>
    </citation>
    <scope>IDENTIFICATION</scope>
    <source>
        <strain evidence="1">Thorbecke</strain>
    </source>
</reference>
<dbReference type="Proteomes" id="UP000001811">
    <property type="component" value="Chromosome 2"/>
</dbReference>
<dbReference type="InParanoid" id="A0A5F9DRZ6"/>
<dbReference type="Bgee" id="ENSOCUG00000036681">
    <property type="expression patterns" value="Expressed in liver and 3 other cell types or tissues"/>
</dbReference>
<evidence type="ECO:0000313" key="2">
    <source>
        <dbReference type="Proteomes" id="UP000001811"/>
    </source>
</evidence>
<dbReference type="SMR" id="A0A5F9DRZ6"/>
<dbReference type="EMBL" id="AAGW02005800">
    <property type="status" value="NOT_ANNOTATED_CDS"/>
    <property type="molecule type" value="Genomic_DNA"/>
</dbReference>
<reference evidence="1" key="2">
    <citation type="submission" date="2025-08" db="UniProtKB">
        <authorList>
            <consortium name="Ensembl"/>
        </authorList>
    </citation>
    <scope>IDENTIFICATION</scope>
    <source>
        <strain evidence="1">Thorbecke</strain>
    </source>
</reference>
<evidence type="ECO:0000313" key="1">
    <source>
        <dbReference type="Ensembl" id="ENSOCUP00000048516.1"/>
    </source>
</evidence>
<keyword evidence="2" id="KW-1185">Reference proteome</keyword>
<organism evidence="1 2">
    <name type="scientific">Oryctolagus cuniculus</name>
    <name type="common">Rabbit</name>
    <dbReference type="NCBI Taxonomy" id="9986"/>
    <lineage>
        <taxon>Eukaryota</taxon>
        <taxon>Metazoa</taxon>
        <taxon>Chordata</taxon>
        <taxon>Craniata</taxon>
        <taxon>Vertebrata</taxon>
        <taxon>Euteleostomi</taxon>
        <taxon>Mammalia</taxon>
        <taxon>Eutheria</taxon>
        <taxon>Euarchontoglires</taxon>
        <taxon>Glires</taxon>
        <taxon>Lagomorpha</taxon>
        <taxon>Leporidae</taxon>
        <taxon>Oryctolagus</taxon>
    </lineage>
</organism>
<dbReference type="InterPro" id="IPR037132">
    <property type="entry name" value="N_Gln_amidohydro_ab_roll_sf"/>
</dbReference>
<dbReference type="GeneTree" id="ENSGT00960000189490"/>
<sequence length="57" mass="6472">MKDSRENWREPSLPYPCLETGGSMVNQEHFISMDPKVGQGAVSTLSELAHWFGDKNY</sequence>
<dbReference type="AlphaFoldDB" id="A0A5F9DRZ6"/>
<dbReference type="Gene3D" id="3.10.620.10">
    <property type="entry name" value="Protein N-terminal glutamine amidohydrolase, alpha beta roll"/>
    <property type="match status" value="1"/>
</dbReference>
<reference evidence="1 2" key="1">
    <citation type="journal article" date="2011" name="Nature">
        <title>A high-resolution map of human evolutionary constraint using 29 mammals.</title>
        <authorList>
            <person name="Lindblad-Toh K."/>
            <person name="Garber M."/>
            <person name="Zuk O."/>
            <person name="Lin M.F."/>
            <person name="Parker B.J."/>
            <person name="Washietl S."/>
            <person name="Kheradpour P."/>
            <person name="Ernst J."/>
            <person name="Jordan G."/>
            <person name="Mauceli E."/>
            <person name="Ward L.D."/>
            <person name="Lowe C.B."/>
            <person name="Holloway A.K."/>
            <person name="Clamp M."/>
            <person name="Gnerre S."/>
            <person name="Alfoldi J."/>
            <person name="Beal K."/>
            <person name="Chang J."/>
            <person name="Clawson H."/>
            <person name="Cuff J."/>
            <person name="Di Palma F."/>
            <person name="Fitzgerald S."/>
            <person name="Flicek P."/>
            <person name="Guttman M."/>
            <person name="Hubisz M.J."/>
            <person name="Jaffe D.B."/>
            <person name="Jungreis I."/>
            <person name="Kent W.J."/>
            <person name="Kostka D."/>
            <person name="Lara M."/>
            <person name="Martins A.L."/>
            <person name="Massingham T."/>
            <person name="Moltke I."/>
            <person name="Raney B.J."/>
            <person name="Rasmussen M.D."/>
            <person name="Robinson J."/>
            <person name="Stark A."/>
            <person name="Vilella A.J."/>
            <person name="Wen J."/>
            <person name="Xie X."/>
            <person name="Zody M.C."/>
            <person name="Baldwin J."/>
            <person name="Bloom T."/>
            <person name="Chin C.W."/>
            <person name="Heiman D."/>
            <person name="Nicol R."/>
            <person name="Nusbaum C."/>
            <person name="Young S."/>
            <person name="Wilkinson J."/>
            <person name="Worley K.C."/>
            <person name="Kovar C.L."/>
            <person name="Muzny D.M."/>
            <person name="Gibbs R.A."/>
            <person name="Cree A."/>
            <person name="Dihn H.H."/>
            <person name="Fowler G."/>
            <person name="Jhangiani S."/>
            <person name="Joshi V."/>
            <person name="Lee S."/>
            <person name="Lewis L.R."/>
            <person name="Nazareth L.V."/>
            <person name="Okwuonu G."/>
            <person name="Santibanez J."/>
            <person name="Warren W.C."/>
            <person name="Mardis E.R."/>
            <person name="Weinstock G.M."/>
            <person name="Wilson R.K."/>
            <person name="Delehaunty K."/>
            <person name="Dooling D."/>
            <person name="Fronik C."/>
            <person name="Fulton L."/>
            <person name="Fulton B."/>
            <person name="Graves T."/>
            <person name="Minx P."/>
            <person name="Sodergren E."/>
            <person name="Birney E."/>
            <person name="Margulies E.H."/>
            <person name="Herrero J."/>
            <person name="Green E.D."/>
            <person name="Haussler D."/>
            <person name="Siepel A."/>
            <person name="Goldman N."/>
            <person name="Pollard K.S."/>
            <person name="Pedersen J.S."/>
            <person name="Lander E.S."/>
            <person name="Kellis M."/>
        </authorList>
    </citation>
    <scope>NUCLEOTIDE SEQUENCE [LARGE SCALE GENOMIC DNA]</scope>
    <source>
        <strain evidence="1 2">Thorbecke inbred</strain>
    </source>
</reference>
<accession>A0A5F9DRZ6</accession>
<dbReference type="GO" id="GO:0016811">
    <property type="term" value="F:hydrolase activity, acting on carbon-nitrogen (but not peptide) bonds, in linear amides"/>
    <property type="evidence" value="ECO:0007669"/>
    <property type="project" value="InterPro"/>
</dbReference>